<dbReference type="EMBL" id="JBIQWK010000003">
    <property type="protein sequence ID" value="MFI0572272.1"/>
    <property type="molecule type" value="Genomic_DNA"/>
</dbReference>
<gene>
    <name evidence="1" type="ORF">ACH3YB_11585</name>
</gene>
<sequence length="97" mass="10305">MTVAEGLRTSAWRDRDFLLLWGSQTVSETGSHITVLALPLAAVVLLDSSMVEQQVLRREHRIGPVRLAARCGIAASTAHPALVPSCVGQLPGSPHAV</sequence>
<dbReference type="RefSeq" id="WP_352175833.1">
    <property type="nucleotide sequence ID" value="NZ_JBEPAR010000002.1"/>
</dbReference>
<keyword evidence="2" id="KW-1185">Reference proteome</keyword>
<proteinExistence type="predicted"/>
<comment type="caution">
    <text evidence="1">The sequence shown here is derived from an EMBL/GenBank/DDBJ whole genome shotgun (WGS) entry which is preliminary data.</text>
</comment>
<accession>A0ABW7RWC7</accession>
<name>A0ABW7RWC7_STRTE</name>
<evidence type="ECO:0000313" key="1">
    <source>
        <dbReference type="EMBL" id="MFI0572272.1"/>
    </source>
</evidence>
<protein>
    <submittedName>
        <fullName evidence="1">Uncharacterized protein</fullName>
    </submittedName>
</protein>
<evidence type="ECO:0000313" key="2">
    <source>
        <dbReference type="Proteomes" id="UP001610810"/>
    </source>
</evidence>
<organism evidence="1 2">
    <name type="scientific">Streptomyces tendae</name>
    <dbReference type="NCBI Taxonomy" id="1932"/>
    <lineage>
        <taxon>Bacteria</taxon>
        <taxon>Bacillati</taxon>
        <taxon>Actinomycetota</taxon>
        <taxon>Actinomycetes</taxon>
        <taxon>Kitasatosporales</taxon>
        <taxon>Streptomycetaceae</taxon>
        <taxon>Streptomyces</taxon>
    </lineage>
</organism>
<reference evidence="1 2" key="1">
    <citation type="submission" date="2024-10" db="EMBL/GenBank/DDBJ databases">
        <authorList>
            <person name="Wannawong T."/>
            <person name="Kuncharoen N."/>
            <person name="Mhuantong W."/>
        </authorList>
    </citation>
    <scope>NUCLEOTIDE SEQUENCE [LARGE SCALE GENOMIC DNA]</scope>
    <source>
        <strain evidence="1 2">CALK1-4</strain>
    </source>
</reference>
<dbReference type="Proteomes" id="UP001610810">
    <property type="component" value="Unassembled WGS sequence"/>
</dbReference>